<protein>
    <submittedName>
        <fullName evidence="2">DNA repair and recombination protein rad54b</fullName>
    </submittedName>
</protein>
<organism evidence="2 3">
    <name type="scientific">Schistosoma haematobium</name>
    <name type="common">Blood fluke</name>
    <dbReference type="NCBI Taxonomy" id="6185"/>
    <lineage>
        <taxon>Eukaryota</taxon>
        <taxon>Metazoa</taxon>
        <taxon>Spiralia</taxon>
        <taxon>Lophotrochozoa</taxon>
        <taxon>Platyhelminthes</taxon>
        <taxon>Trematoda</taxon>
        <taxon>Digenea</taxon>
        <taxon>Strigeidida</taxon>
        <taxon>Schistosomatoidea</taxon>
        <taxon>Schistosomatidae</taxon>
        <taxon>Schistosoma</taxon>
    </lineage>
</organism>
<dbReference type="InterPro" id="IPR000330">
    <property type="entry name" value="SNF2_N"/>
</dbReference>
<dbReference type="InterPro" id="IPR050496">
    <property type="entry name" value="SNF2_RAD54_helicase_repair"/>
</dbReference>
<name>A0A922IPZ8_SCHHA</name>
<dbReference type="SUPFAM" id="SSF52540">
    <property type="entry name" value="P-loop containing nucleoside triphosphate hydrolases"/>
    <property type="match status" value="1"/>
</dbReference>
<dbReference type="KEGG" id="shx:MS3_00000497"/>
<dbReference type="Gene3D" id="3.40.50.10810">
    <property type="entry name" value="Tandem AAA-ATPase domain"/>
    <property type="match status" value="1"/>
</dbReference>
<dbReference type="GO" id="GO:0015616">
    <property type="term" value="F:DNA translocase activity"/>
    <property type="evidence" value="ECO:0007669"/>
    <property type="project" value="TreeGrafter"/>
</dbReference>
<dbReference type="CTD" id="75576390"/>
<dbReference type="Pfam" id="PF00176">
    <property type="entry name" value="SNF2-rel_dom"/>
    <property type="match status" value="1"/>
</dbReference>
<dbReference type="Proteomes" id="UP000471633">
    <property type="component" value="Unassembled WGS sequence"/>
</dbReference>
<dbReference type="GeneID" id="75576390"/>
<sequence>MGFQPYVALNESDAQITYGCILADEMGLGKTVQAIATIWLLIRQGPYGGRPVIQRCLIVTPGTLVQNWQKEFSKWLGREQLPVYCVDQNHSVKDQSLTISAS</sequence>
<evidence type="ECO:0000313" key="3">
    <source>
        <dbReference type="Proteomes" id="UP000471633"/>
    </source>
</evidence>
<evidence type="ECO:0000259" key="1">
    <source>
        <dbReference type="Pfam" id="PF00176"/>
    </source>
</evidence>
<gene>
    <name evidence="2" type="primary">RAD54B_1</name>
    <name evidence="2" type="ORF">MS3_00000497</name>
</gene>
<proteinExistence type="predicted"/>
<dbReference type="InterPro" id="IPR027417">
    <property type="entry name" value="P-loop_NTPase"/>
</dbReference>
<reference evidence="2" key="3">
    <citation type="submission" date="2021-06" db="EMBL/GenBank/DDBJ databases">
        <title>Chromosome-level genome assembly for S. haematobium.</title>
        <authorList>
            <person name="Stroehlein A.J."/>
        </authorList>
    </citation>
    <scope>NUCLEOTIDE SEQUENCE</scope>
</reference>
<dbReference type="RefSeq" id="XP_051066995.1">
    <property type="nucleotide sequence ID" value="XM_051208239.1"/>
</dbReference>
<feature type="domain" description="SNF2 N-terminal" evidence="1">
    <location>
        <begin position="15"/>
        <end position="93"/>
    </location>
</feature>
<reference evidence="2" key="2">
    <citation type="journal article" date="2019" name="Gigascience">
        <title>High-quality Schistosoma haematobium genome achieved by single-molecule and long-range sequencing.</title>
        <authorList>
            <person name="Stroehlein A.J."/>
            <person name="Korhonen P.K."/>
            <person name="Chong T.M."/>
            <person name="Lim Y.L."/>
            <person name="Chan K.G."/>
            <person name="Webster B."/>
            <person name="Rollinson D."/>
            <person name="Brindley P.J."/>
            <person name="Gasser R.B."/>
            <person name="Young N.D."/>
        </authorList>
    </citation>
    <scope>NUCLEOTIDE SEQUENCE</scope>
</reference>
<dbReference type="PANTHER" id="PTHR45629:SF7">
    <property type="entry name" value="DNA EXCISION REPAIR PROTEIN ERCC-6-RELATED"/>
    <property type="match status" value="1"/>
</dbReference>
<dbReference type="InterPro" id="IPR038718">
    <property type="entry name" value="SNF2-like_sf"/>
</dbReference>
<dbReference type="EMBL" id="AMPZ03000005">
    <property type="protein sequence ID" value="KAH9583761.1"/>
    <property type="molecule type" value="Genomic_DNA"/>
</dbReference>
<dbReference type="GO" id="GO:0005634">
    <property type="term" value="C:nucleus"/>
    <property type="evidence" value="ECO:0007669"/>
    <property type="project" value="TreeGrafter"/>
</dbReference>
<comment type="caution">
    <text evidence="2">The sequence shown here is derived from an EMBL/GenBank/DDBJ whole genome shotgun (WGS) entry which is preliminary data.</text>
</comment>
<keyword evidence="3" id="KW-1185">Reference proteome</keyword>
<dbReference type="PANTHER" id="PTHR45629">
    <property type="entry name" value="SNF2/RAD54 FAMILY MEMBER"/>
    <property type="match status" value="1"/>
</dbReference>
<reference evidence="2" key="4">
    <citation type="journal article" date="2022" name="PLoS Pathog.">
        <title>Chromosome-level genome of Schistosoma haematobium underpins genome-wide explorations of molecular variation.</title>
        <authorList>
            <person name="Stroehlein A.J."/>
            <person name="Korhonen P.K."/>
            <person name="Lee V.V."/>
            <person name="Ralph S.A."/>
            <person name="Mentink-Kane M."/>
            <person name="You H."/>
            <person name="McManus D.P."/>
            <person name="Tchuente L.T."/>
            <person name="Stothard J.R."/>
            <person name="Kaur P."/>
            <person name="Dudchenko O."/>
            <person name="Aiden E.L."/>
            <person name="Yang B."/>
            <person name="Yang H."/>
            <person name="Emery A.M."/>
            <person name="Webster B.L."/>
            <person name="Brindley P.J."/>
            <person name="Rollinson D."/>
            <person name="Chang B.C.H."/>
            <person name="Gasser R.B."/>
            <person name="Young N.D."/>
        </authorList>
    </citation>
    <scope>NUCLEOTIDE SEQUENCE</scope>
</reference>
<accession>A0A922IPZ8</accession>
<dbReference type="GO" id="GO:0000724">
    <property type="term" value="P:double-strand break repair via homologous recombination"/>
    <property type="evidence" value="ECO:0007669"/>
    <property type="project" value="TreeGrafter"/>
</dbReference>
<dbReference type="GO" id="GO:0005524">
    <property type="term" value="F:ATP binding"/>
    <property type="evidence" value="ECO:0007669"/>
    <property type="project" value="InterPro"/>
</dbReference>
<dbReference type="AlphaFoldDB" id="A0A922IPZ8"/>
<dbReference type="GO" id="GO:0007131">
    <property type="term" value="P:reciprocal meiotic recombination"/>
    <property type="evidence" value="ECO:0007669"/>
    <property type="project" value="TreeGrafter"/>
</dbReference>
<evidence type="ECO:0000313" key="2">
    <source>
        <dbReference type="EMBL" id="KAH9583761.1"/>
    </source>
</evidence>
<reference evidence="2" key="1">
    <citation type="journal article" date="2012" name="Nat. Genet.">
        <title>Whole-genome sequence of Schistosoma haematobium.</title>
        <authorList>
            <person name="Young N.D."/>
            <person name="Jex A.R."/>
            <person name="Li B."/>
            <person name="Liu S."/>
            <person name="Yang L."/>
            <person name="Xiong Z."/>
            <person name="Li Y."/>
            <person name="Cantacessi C."/>
            <person name="Hall R.S."/>
            <person name="Xu X."/>
            <person name="Chen F."/>
            <person name="Wu X."/>
            <person name="Zerlotini A."/>
            <person name="Oliveira G."/>
            <person name="Hofmann A."/>
            <person name="Zhang G."/>
            <person name="Fang X."/>
            <person name="Kang Y."/>
            <person name="Campbell B.E."/>
            <person name="Loukas A."/>
            <person name="Ranganathan S."/>
            <person name="Rollinson D."/>
            <person name="Rinaldi G."/>
            <person name="Brindley P.J."/>
            <person name="Yang H."/>
            <person name="Wang J."/>
            <person name="Wang J."/>
            <person name="Gasser R.B."/>
        </authorList>
    </citation>
    <scope>NUCLEOTIDE SEQUENCE</scope>
</reference>